<feature type="transmembrane region" description="Helical" evidence="5">
    <location>
        <begin position="88"/>
        <end position="105"/>
    </location>
</feature>
<evidence type="ECO:0000256" key="5">
    <source>
        <dbReference type="SAM" id="Phobius"/>
    </source>
</evidence>
<dbReference type="Pfam" id="PF07690">
    <property type="entry name" value="MFS_1"/>
    <property type="match status" value="1"/>
</dbReference>
<feature type="transmembrane region" description="Helical" evidence="5">
    <location>
        <begin position="323"/>
        <end position="341"/>
    </location>
</feature>
<dbReference type="InterPro" id="IPR011701">
    <property type="entry name" value="MFS"/>
</dbReference>
<keyword evidence="4 5" id="KW-0472">Membrane</keyword>
<dbReference type="InterPro" id="IPR036259">
    <property type="entry name" value="MFS_trans_sf"/>
</dbReference>
<evidence type="ECO:0000256" key="4">
    <source>
        <dbReference type="ARBA" id="ARBA00023136"/>
    </source>
</evidence>
<feature type="transmembrane region" description="Helical" evidence="5">
    <location>
        <begin position="382"/>
        <end position="406"/>
    </location>
</feature>
<dbReference type="GO" id="GO:0016020">
    <property type="term" value="C:membrane"/>
    <property type="evidence" value="ECO:0007669"/>
    <property type="project" value="UniProtKB-SubCell"/>
</dbReference>
<dbReference type="EMBL" id="PGFA01000001">
    <property type="protein sequence ID" value="PJJ58945.1"/>
    <property type="molecule type" value="Genomic_DNA"/>
</dbReference>
<feature type="domain" description="Major facilitator superfamily (MFS) profile" evidence="6">
    <location>
        <begin position="57"/>
        <end position="438"/>
    </location>
</feature>
<dbReference type="CDD" id="cd17489">
    <property type="entry name" value="MFS_YfcJ_like"/>
    <property type="match status" value="1"/>
</dbReference>
<evidence type="ECO:0000256" key="2">
    <source>
        <dbReference type="ARBA" id="ARBA00022692"/>
    </source>
</evidence>
<gene>
    <name evidence="7" type="ORF">CLV45_0357</name>
</gene>
<feature type="transmembrane region" description="Helical" evidence="5">
    <location>
        <begin position="347"/>
        <end position="370"/>
    </location>
</feature>
<evidence type="ECO:0000259" key="6">
    <source>
        <dbReference type="PROSITE" id="PS50850"/>
    </source>
</evidence>
<dbReference type="PANTHER" id="PTHR23531:SF1">
    <property type="entry name" value="QUINOLENE RESISTANCE PROTEIN NORA"/>
    <property type="match status" value="1"/>
</dbReference>
<feature type="transmembrane region" description="Helical" evidence="5">
    <location>
        <begin position="294"/>
        <end position="311"/>
    </location>
</feature>
<keyword evidence="3 5" id="KW-1133">Transmembrane helix</keyword>
<keyword evidence="8" id="KW-1185">Reference proteome</keyword>
<evidence type="ECO:0000256" key="3">
    <source>
        <dbReference type="ARBA" id="ARBA00022989"/>
    </source>
</evidence>
<comment type="subcellular location">
    <subcellularLocation>
        <location evidence="1">Membrane</location>
    </subcellularLocation>
</comment>
<dbReference type="Pfam" id="PF00083">
    <property type="entry name" value="Sugar_tr"/>
    <property type="match status" value="1"/>
</dbReference>
<sequence length="442" mass="47534">MTGGGQPKKGQLARGFALLGLTFLRTYNGRARIFYDLCARIEFACMQPTPPKVYTAGFWLMCLSSFLFFMSFNMLLPELPAFLTRLGGAEYKGFIIALFTLTAGLSRPFSGKLADTVGRIPVMVFGSLVCFVCGFFYPWVSTVVGFLGLRLLHGFSTGFKPTGTAAFIADIIPYERRGEAMGLLGVAGSLGMAAGPALGPYITAATSLNTLFYASSGLALLSLAVQGTMTETLPHEQRQRFSWSLLRLEWNEVLEPRVLSPALVTMLCLFPFGAILTVVPDQSEALGLDAAHKGLFYTCYTLASLLVRLVAGRASDKYGRLPVLRLSTTMMVVALGLLTLVEHSVPLFLGAALLFGLATGLNSPTLYAWTVDLSHPARRGRAVATMYIALEAGIGLGALLAGWIFANQTSHLPYVHALSAACTLAALVYLLWGVKKPQPVTA</sequence>
<feature type="transmembrane region" description="Helical" evidence="5">
    <location>
        <begin position="412"/>
        <end position="432"/>
    </location>
</feature>
<dbReference type="SUPFAM" id="SSF103473">
    <property type="entry name" value="MFS general substrate transporter"/>
    <property type="match status" value="1"/>
</dbReference>
<feature type="transmembrane region" description="Helical" evidence="5">
    <location>
        <begin position="125"/>
        <end position="149"/>
    </location>
</feature>
<protein>
    <submittedName>
        <fullName evidence="7">Putative MFS family arabinose efflux permease</fullName>
    </submittedName>
</protein>
<dbReference type="PROSITE" id="PS50850">
    <property type="entry name" value="MFS"/>
    <property type="match status" value="1"/>
</dbReference>
<dbReference type="InterPro" id="IPR052714">
    <property type="entry name" value="MFS_Exporter"/>
</dbReference>
<keyword evidence="2 5" id="KW-0812">Transmembrane</keyword>
<name>A0A2M9BLZ3_9BACT</name>
<dbReference type="InterPro" id="IPR020846">
    <property type="entry name" value="MFS_dom"/>
</dbReference>
<proteinExistence type="predicted"/>
<evidence type="ECO:0000313" key="7">
    <source>
        <dbReference type="EMBL" id="PJJ58945.1"/>
    </source>
</evidence>
<feature type="transmembrane region" description="Helical" evidence="5">
    <location>
        <begin position="211"/>
        <end position="230"/>
    </location>
</feature>
<dbReference type="InterPro" id="IPR005828">
    <property type="entry name" value="MFS_sugar_transport-like"/>
</dbReference>
<dbReference type="Gene3D" id="1.20.1250.20">
    <property type="entry name" value="MFS general substrate transporter like domains"/>
    <property type="match status" value="2"/>
</dbReference>
<organism evidence="7 8">
    <name type="scientific">Hymenobacter chitinivorans DSM 11115</name>
    <dbReference type="NCBI Taxonomy" id="1121954"/>
    <lineage>
        <taxon>Bacteria</taxon>
        <taxon>Pseudomonadati</taxon>
        <taxon>Bacteroidota</taxon>
        <taxon>Cytophagia</taxon>
        <taxon>Cytophagales</taxon>
        <taxon>Hymenobacteraceae</taxon>
        <taxon>Hymenobacter</taxon>
    </lineage>
</organism>
<accession>A0A2M9BLZ3</accession>
<dbReference type="PANTHER" id="PTHR23531">
    <property type="entry name" value="QUINOLENE RESISTANCE PROTEIN NORA"/>
    <property type="match status" value="1"/>
</dbReference>
<evidence type="ECO:0000256" key="1">
    <source>
        <dbReference type="ARBA" id="ARBA00004370"/>
    </source>
</evidence>
<comment type="caution">
    <text evidence="7">The sequence shown here is derived from an EMBL/GenBank/DDBJ whole genome shotgun (WGS) entry which is preliminary data.</text>
</comment>
<dbReference type="AlphaFoldDB" id="A0A2M9BLZ3"/>
<feature type="transmembrane region" description="Helical" evidence="5">
    <location>
        <begin position="56"/>
        <end position="76"/>
    </location>
</feature>
<evidence type="ECO:0000313" key="8">
    <source>
        <dbReference type="Proteomes" id="UP000228535"/>
    </source>
</evidence>
<reference evidence="7 8" key="1">
    <citation type="submission" date="2017-11" db="EMBL/GenBank/DDBJ databases">
        <title>Genomic Encyclopedia of Archaeal and Bacterial Type Strains, Phase II (KMG-II): From Individual Species to Whole Genera.</title>
        <authorList>
            <person name="Goeker M."/>
        </authorList>
    </citation>
    <scope>NUCLEOTIDE SEQUENCE [LARGE SCALE GENOMIC DNA]</scope>
    <source>
        <strain evidence="7 8">DSM 11115</strain>
    </source>
</reference>
<dbReference type="GO" id="GO:0022857">
    <property type="term" value="F:transmembrane transporter activity"/>
    <property type="evidence" value="ECO:0007669"/>
    <property type="project" value="InterPro"/>
</dbReference>
<feature type="transmembrane region" description="Helical" evidence="5">
    <location>
        <begin position="258"/>
        <end position="279"/>
    </location>
</feature>
<dbReference type="Proteomes" id="UP000228535">
    <property type="component" value="Unassembled WGS sequence"/>
</dbReference>